<comment type="caution">
    <text evidence="2">The sequence shown here is derived from an EMBL/GenBank/DDBJ whole genome shotgun (WGS) entry which is preliminary data.</text>
</comment>
<dbReference type="EMBL" id="CAJNOU010001170">
    <property type="protein sequence ID" value="CAF1162940.1"/>
    <property type="molecule type" value="Genomic_DNA"/>
</dbReference>
<organism evidence="2 5">
    <name type="scientific">Rotaria sordida</name>
    <dbReference type="NCBI Taxonomy" id="392033"/>
    <lineage>
        <taxon>Eukaryota</taxon>
        <taxon>Metazoa</taxon>
        <taxon>Spiralia</taxon>
        <taxon>Gnathifera</taxon>
        <taxon>Rotifera</taxon>
        <taxon>Eurotatoria</taxon>
        <taxon>Bdelloidea</taxon>
        <taxon>Philodinida</taxon>
        <taxon>Philodinidae</taxon>
        <taxon>Rotaria</taxon>
    </lineage>
</organism>
<dbReference type="AlphaFoldDB" id="A0A814Q1T6"/>
<dbReference type="EMBL" id="CAJNOT010000938">
    <property type="protein sequence ID" value="CAF1113343.1"/>
    <property type="molecule type" value="Genomic_DNA"/>
</dbReference>
<keyword evidence="1" id="KW-0732">Signal</keyword>
<feature type="signal peptide" evidence="1">
    <location>
        <begin position="1"/>
        <end position="20"/>
    </location>
</feature>
<feature type="chain" id="PRO_5036225588" evidence="1">
    <location>
        <begin position="21"/>
        <end position="232"/>
    </location>
</feature>
<evidence type="ECO:0000313" key="3">
    <source>
        <dbReference type="EMBL" id="CAF1143302.1"/>
    </source>
</evidence>
<name>A0A814Q1T6_9BILA</name>
<protein>
    <submittedName>
        <fullName evidence="2">Uncharacterized protein</fullName>
    </submittedName>
</protein>
<dbReference type="Proteomes" id="UP000663864">
    <property type="component" value="Unassembled WGS sequence"/>
</dbReference>
<evidence type="ECO:0000313" key="4">
    <source>
        <dbReference type="EMBL" id="CAF1162940.1"/>
    </source>
</evidence>
<dbReference type="OrthoDB" id="59470at2759"/>
<sequence>MFLSYFNIVLLFYLFSFSWKYTIQDQGIWPWIKTKYLTRSNWTSELLANNDTSDDQHPAKPGWEAAAQYAINWSKYVQIGAYDCASESVSNIDICQDETYPQWRIYCPLTNSTQLAFHSDRRSANTTPEDILIWSLEKLNEIADQCYGQSWPILKMIEPKNTDDLDQIVPKNITQFQLFVSDDVLLYTLTMSTTKYCQCEHSPCTITTLTNLQDIILNINGDHRHSSKLEEI</sequence>
<reference evidence="2" key="1">
    <citation type="submission" date="2021-02" db="EMBL/GenBank/DDBJ databases">
        <authorList>
            <person name="Nowell W R."/>
        </authorList>
    </citation>
    <scope>NUCLEOTIDE SEQUENCE</scope>
</reference>
<accession>A0A814Q1T6</accession>
<proteinExistence type="predicted"/>
<evidence type="ECO:0000313" key="2">
    <source>
        <dbReference type="EMBL" id="CAF1113343.1"/>
    </source>
</evidence>
<dbReference type="Proteomes" id="UP000663882">
    <property type="component" value="Unassembled WGS sequence"/>
</dbReference>
<gene>
    <name evidence="3" type="ORF">RFH988_LOCUS21502</name>
    <name evidence="4" type="ORF">SEV965_LOCUS19076</name>
    <name evidence="2" type="ORF">ZHD862_LOCUS18238</name>
</gene>
<dbReference type="EMBL" id="CAJNOO010001374">
    <property type="protein sequence ID" value="CAF1143302.1"/>
    <property type="molecule type" value="Genomic_DNA"/>
</dbReference>
<dbReference type="Proteomes" id="UP000663889">
    <property type="component" value="Unassembled WGS sequence"/>
</dbReference>
<evidence type="ECO:0000313" key="5">
    <source>
        <dbReference type="Proteomes" id="UP000663864"/>
    </source>
</evidence>
<evidence type="ECO:0000256" key="1">
    <source>
        <dbReference type="SAM" id="SignalP"/>
    </source>
</evidence>